<dbReference type="AlphaFoldDB" id="A0AAF0QN94"/>
<name>A0AAF0QN94_SOLVR</name>
<reference evidence="1" key="1">
    <citation type="submission" date="2023-08" db="EMBL/GenBank/DDBJ databases">
        <title>A de novo genome assembly of Solanum verrucosum Schlechtendal, a Mexican diploid species geographically isolated from the other diploid A-genome species in potato relatives.</title>
        <authorList>
            <person name="Hosaka K."/>
        </authorList>
    </citation>
    <scope>NUCLEOTIDE SEQUENCE</scope>
    <source>
        <tissue evidence="1">Young leaves</tissue>
    </source>
</reference>
<gene>
    <name evidence="1" type="ORF">MTR67_017655</name>
</gene>
<accession>A0AAF0QN94</accession>
<protein>
    <submittedName>
        <fullName evidence="1">Uncharacterized protein</fullName>
    </submittedName>
</protein>
<sequence>MEAPTSTHLKVTRRILRYLKGTIDLGLFYSSSDYFSPMGYCDSDYAGDVDDRKSTSDFMCFLGDCVIYWSSKKQSIVTLSTCEFEYVAMTSCTCHAIWLRILLKELNLSQIEATMICVDNKSALAKN</sequence>
<evidence type="ECO:0000313" key="1">
    <source>
        <dbReference type="EMBL" id="WMV24270.1"/>
    </source>
</evidence>
<dbReference type="PANTHER" id="PTHR11439:SF517">
    <property type="entry name" value="CYSTEINE-RICH RLK (RECEPTOR-LIKE PROTEIN KINASE) 8"/>
    <property type="match status" value="1"/>
</dbReference>
<dbReference type="CDD" id="cd09272">
    <property type="entry name" value="RNase_HI_RT_Ty1"/>
    <property type="match status" value="1"/>
</dbReference>
<dbReference type="Proteomes" id="UP001234989">
    <property type="component" value="Chromosome 4"/>
</dbReference>
<evidence type="ECO:0000313" key="2">
    <source>
        <dbReference type="Proteomes" id="UP001234989"/>
    </source>
</evidence>
<proteinExistence type="predicted"/>
<dbReference type="EMBL" id="CP133615">
    <property type="protein sequence ID" value="WMV24270.1"/>
    <property type="molecule type" value="Genomic_DNA"/>
</dbReference>
<keyword evidence="2" id="KW-1185">Reference proteome</keyword>
<organism evidence="1 2">
    <name type="scientific">Solanum verrucosum</name>
    <dbReference type="NCBI Taxonomy" id="315347"/>
    <lineage>
        <taxon>Eukaryota</taxon>
        <taxon>Viridiplantae</taxon>
        <taxon>Streptophyta</taxon>
        <taxon>Embryophyta</taxon>
        <taxon>Tracheophyta</taxon>
        <taxon>Spermatophyta</taxon>
        <taxon>Magnoliopsida</taxon>
        <taxon>eudicotyledons</taxon>
        <taxon>Gunneridae</taxon>
        <taxon>Pentapetalae</taxon>
        <taxon>asterids</taxon>
        <taxon>lamiids</taxon>
        <taxon>Solanales</taxon>
        <taxon>Solanaceae</taxon>
        <taxon>Solanoideae</taxon>
        <taxon>Solaneae</taxon>
        <taxon>Solanum</taxon>
    </lineage>
</organism>
<dbReference type="PANTHER" id="PTHR11439">
    <property type="entry name" value="GAG-POL-RELATED RETROTRANSPOSON"/>
    <property type="match status" value="1"/>
</dbReference>